<comment type="caution">
    <text evidence="7">The sequence shown here is derived from an EMBL/GenBank/DDBJ whole genome shotgun (WGS) entry which is preliminary data.</text>
</comment>
<dbReference type="GO" id="GO:0046872">
    <property type="term" value="F:metal ion binding"/>
    <property type="evidence" value="ECO:0007669"/>
    <property type="project" value="UniProtKB-KW"/>
</dbReference>
<keyword evidence="4" id="KW-0804">Transcription</keyword>
<keyword evidence="5" id="KW-0539">Nucleus</keyword>
<dbReference type="InterPro" id="IPR050815">
    <property type="entry name" value="TF_fung"/>
</dbReference>
<dbReference type="EMBL" id="JACAZH010000014">
    <property type="protein sequence ID" value="KAF7350574.1"/>
    <property type="molecule type" value="Genomic_DNA"/>
</dbReference>
<dbReference type="CDD" id="cd12148">
    <property type="entry name" value="fungal_TF_MHR"/>
    <property type="match status" value="1"/>
</dbReference>
<evidence type="ECO:0000313" key="8">
    <source>
        <dbReference type="Proteomes" id="UP000623467"/>
    </source>
</evidence>
<keyword evidence="2" id="KW-0479">Metal-binding</keyword>
<evidence type="ECO:0000313" key="7">
    <source>
        <dbReference type="EMBL" id="KAF7350574.1"/>
    </source>
</evidence>
<protein>
    <submittedName>
        <fullName evidence="7">Transcriptional activator protein acu-15</fullName>
    </submittedName>
</protein>
<keyword evidence="3" id="KW-0805">Transcription regulation</keyword>
<evidence type="ECO:0000256" key="6">
    <source>
        <dbReference type="SAM" id="SignalP"/>
    </source>
</evidence>
<proteinExistence type="predicted"/>
<accession>A0A8H7CU62</accession>
<keyword evidence="8" id="KW-1185">Reference proteome</keyword>
<feature type="signal peptide" evidence="6">
    <location>
        <begin position="1"/>
        <end position="20"/>
    </location>
</feature>
<evidence type="ECO:0000256" key="1">
    <source>
        <dbReference type="ARBA" id="ARBA00004123"/>
    </source>
</evidence>
<dbReference type="OrthoDB" id="3052571at2759"/>
<dbReference type="GO" id="GO:0005634">
    <property type="term" value="C:nucleus"/>
    <property type="evidence" value="ECO:0007669"/>
    <property type="project" value="UniProtKB-SubCell"/>
</dbReference>
<gene>
    <name evidence="7" type="ORF">MSAN_01617200</name>
</gene>
<organism evidence="7 8">
    <name type="scientific">Mycena sanguinolenta</name>
    <dbReference type="NCBI Taxonomy" id="230812"/>
    <lineage>
        <taxon>Eukaryota</taxon>
        <taxon>Fungi</taxon>
        <taxon>Dikarya</taxon>
        <taxon>Basidiomycota</taxon>
        <taxon>Agaricomycotina</taxon>
        <taxon>Agaricomycetes</taxon>
        <taxon>Agaricomycetidae</taxon>
        <taxon>Agaricales</taxon>
        <taxon>Marasmiineae</taxon>
        <taxon>Mycenaceae</taxon>
        <taxon>Mycena</taxon>
    </lineage>
</organism>
<sequence length="446" mass="48946">MSNNWQYLGHLFLHIFLGSAQDQIFLITISPAPSTPEASPELTEAFLDVFLHHFSRHHFFFLNPTQFKQSASLPDLLPRGLLNAVVLWANRVSANSIADSTYSDKELLAQTIHHVARDIAVVEPLLQHMLHLIQTEVLLALYYLDCGRLLEGNYHRAGAASLAFSMGLHQLGPLSQGSYPFGIGILAQMGTPAQISDVARTEMIDAFWSVVILNNYFVAASDIPSSIPCDASIRTPWPTHFLNIATPVPFTPGNDLAGHSPLTLLAKASIQLERTIAFTTRIADLPPPPEFWAMETRLETFRDHLPPFDANCPTDQVTLVTHSFVNVAIIRLYSSHTGVHADACLIAAYCIAARLADARIAEWKMADPILGPLLATVADVFIANLDLDAQAATAIQTTLSVMKVLACRSPLIRMSNNYVNVGLYLTPEQSSASRSHNHDTKLGSKI</sequence>
<comment type="subcellular location">
    <subcellularLocation>
        <location evidence="1">Nucleus</location>
    </subcellularLocation>
</comment>
<keyword evidence="6" id="KW-0732">Signal</keyword>
<dbReference type="PANTHER" id="PTHR47338:SF29">
    <property type="entry name" value="ZN(2)-C6 FUNGAL-TYPE DOMAIN-CONTAINING PROTEIN"/>
    <property type="match status" value="1"/>
</dbReference>
<dbReference type="AlphaFoldDB" id="A0A8H7CU62"/>
<dbReference type="PANTHER" id="PTHR47338">
    <property type="entry name" value="ZN(II)2CYS6 TRANSCRIPTION FACTOR (EUROFUNG)-RELATED"/>
    <property type="match status" value="1"/>
</dbReference>
<evidence type="ECO:0000256" key="3">
    <source>
        <dbReference type="ARBA" id="ARBA00023015"/>
    </source>
</evidence>
<reference evidence="7" key="1">
    <citation type="submission" date="2020-05" db="EMBL/GenBank/DDBJ databases">
        <title>Mycena genomes resolve the evolution of fungal bioluminescence.</title>
        <authorList>
            <person name="Tsai I.J."/>
        </authorList>
    </citation>
    <scope>NUCLEOTIDE SEQUENCE</scope>
    <source>
        <strain evidence="7">160909Yilan</strain>
    </source>
</reference>
<feature type="chain" id="PRO_5034534724" evidence="6">
    <location>
        <begin position="21"/>
        <end position="446"/>
    </location>
</feature>
<evidence type="ECO:0000256" key="4">
    <source>
        <dbReference type="ARBA" id="ARBA00023163"/>
    </source>
</evidence>
<dbReference type="Proteomes" id="UP000623467">
    <property type="component" value="Unassembled WGS sequence"/>
</dbReference>
<dbReference type="GO" id="GO:0000981">
    <property type="term" value="F:DNA-binding transcription factor activity, RNA polymerase II-specific"/>
    <property type="evidence" value="ECO:0007669"/>
    <property type="project" value="InterPro"/>
</dbReference>
<evidence type="ECO:0000256" key="2">
    <source>
        <dbReference type="ARBA" id="ARBA00022723"/>
    </source>
</evidence>
<evidence type="ECO:0000256" key="5">
    <source>
        <dbReference type="ARBA" id="ARBA00023242"/>
    </source>
</evidence>
<name>A0A8H7CU62_9AGAR</name>